<dbReference type="AlphaFoldDB" id="A0A915JG45"/>
<keyword evidence="1" id="KW-1185">Reference proteome</keyword>
<evidence type="ECO:0000313" key="2">
    <source>
        <dbReference type="WBParaSite" id="nRc.2.0.1.t24857-RA"/>
    </source>
</evidence>
<protein>
    <submittedName>
        <fullName evidence="2">Uncharacterized protein</fullName>
    </submittedName>
</protein>
<evidence type="ECO:0000313" key="1">
    <source>
        <dbReference type="Proteomes" id="UP000887565"/>
    </source>
</evidence>
<proteinExistence type="predicted"/>
<sequence>MISMNAEKQTETGRQSQADNKFGVRHVKFMVESSPNTQFSEHNKKYRDCIFLDCQNYLTN</sequence>
<organism evidence="1 2">
    <name type="scientific">Romanomermis culicivorax</name>
    <name type="common">Nematode worm</name>
    <dbReference type="NCBI Taxonomy" id="13658"/>
    <lineage>
        <taxon>Eukaryota</taxon>
        <taxon>Metazoa</taxon>
        <taxon>Ecdysozoa</taxon>
        <taxon>Nematoda</taxon>
        <taxon>Enoplea</taxon>
        <taxon>Dorylaimia</taxon>
        <taxon>Mermithida</taxon>
        <taxon>Mermithoidea</taxon>
        <taxon>Mermithidae</taxon>
        <taxon>Romanomermis</taxon>
    </lineage>
</organism>
<dbReference type="Proteomes" id="UP000887565">
    <property type="component" value="Unplaced"/>
</dbReference>
<reference evidence="2" key="1">
    <citation type="submission" date="2022-11" db="UniProtKB">
        <authorList>
            <consortium name="WormBaseParasite"/>
        </authorList>
    </citation>
    <scope>IDENTIFICATION</scope>
</reference>
<dbReference type="WBParaSite" id="nRc.2.0.1.t24857-RA">
    <property type="protein sequence ID" value="nRc.2.0.1.t24857-RA"/>
    <property type="gene ID" value="nRc.2.0.1.g24857"/>
</dbReference>
<accession>A0A915JG45</accession>
<name>A0A915JG45_ROMCU</name>